<dbReference type="KEGG" id="chya:V22_09980"/>
<keyword evidence="2" id="KW-1185">Reference proteome</keyword>
<dbReference type="Proteomes" id="UP000319976">
    <property type="component" value="Chromosome"/>
</dbReference>
<dbReference type="AlphaFoldDB" id="A0A517T5Y2"/>
<name>A0A517T5Y2_9PLAN</name>
<accession>A0A517T5Y2</accession>
<dbReference type="OrthoDB" id="213056at2"/>
<evidence type="ECO:0000313" key="1">
    <source>
        <dbReference type="EMBL" id="QDT63773.1"/>
    </source>
</evidence>
<evidence type="ECO:0000313" key="2">
    <source>
        <dbReference type="Proteomes" id="UP000319976"/>
    </source>
</evidence>
<organism evidence="1 2">
    <name type="scientific">Calycomorphotria hydatis</name>
    <dbReference type="NCBI Taxonomy" id="2528027"/>
    <lineage>
        <taxon>Bacteria</taxon>
        <taxon>Pseudomonadati</taxon>
        <taxon>Planctomycetota</taxon>
        <taxon>Planctomycetia</taxon>
        <taxon>Planctomycetales</taxon>
        <taxon>Planctomycetaceae</taxon>
        <taxon>Calycomorphotria</taxon>
    </lineage>
</organism>
<proteinExistence type="predicted"/>
<dbReference type="EMBL" id="CP036316">
    <property type="protein sequence ID" value="QDT63773.1"/>
    <property type="molecule type" value="Genomic_DNA"/>
</dbReference>
<reference evidence="1 2" key="1">
    <citation type="submission" date="2019-02" db="EMBL/GenBank/DDBJ databases">
        <title>Deep-cultivation of Planctomycetes and their phenomic and genomic characterization uncovers novel biology.</title>
        <authorList>
            <person name="Wiegand S."/>
            <person name="Jogler M."/>
            <person name="Boedeker C."/>
            <person name="Pinto D."/>
            <person name="Vollmers J."/>
            <person name="Rivas-Marin E."/>
            <person name="Kohn T."/>
            <person name="Peeters S.H."/>
            <person name="Heuer A."/>
            <person name="Rast P."/>
            <person name="Oberbeckmann S."/>
            <person name="Bunk B."/>
            <person name="Jeske O."/>
            <person name="Meyerdierks A."/>
            <person name="Storesund J.E."/>
            <person name="Kallscheuer N."/>
            <person name="Luecker S."/>
            <person name="Lage O.M."/>
            <person name="Pohl T."/>
            <person name="Merkel B.J."/>
            <person name="Hornburger P."/>
            <person name="Mueller R.-W."/>
            <person name="Bruemmer F."/>
            <person name="Labrenz M."/>
            <person name="Spormann A.M."/>
            <person name="Op den Camp H."/>
            <person name="Overmann J."/>
            <person name="Amann R."/>
            <person name="Jetten M.S.M."/>
            <person name="Mascher T."/>
            <person name="Medema M.H."/>
            <person name="Devos D.P."/>
            <person name="Kaster A.-K."/>
            <person name="Ovreas L."/>
            <person name="Rohde M."/>
            <person name="Galperin M.Y."/>
            <person name="Jogler C."/>
        </authorList>
    </citation>
    <scope>NUCLEOTIDE SEQUENCE [LARGE SCALE GENOMIC DNA]</scope>
    <source>
        <strain evidence="1 2">V22</strain>
    </source>
</reference>
<gene>
    <name evidence="1" type="ORF">V22_09980</name>
</gene>
<dbReference type="RefSeq" id="WP_145260345.1">
    <property type="nucleotide sequence ID" value="NZ_CP036316.1"/>
</dbReference>
<sequence>MEFYHGDGFQFQYPEGWSVVEEMTDDGPAVTVESGEASFWTLVIFRKRPRPLRVIESALDGYRDEYEELDIYEEESSEEFVERNLEFVCLEMLASASMRAYLASPGTVFILHQSADMDREQYIDQLKAISESLEFTDDGDRIIIG</sequence>
<protein>
    <submittedName>
        <fullName evidence="1">Uncharacterized protein</fullName>
    </submittedName>
</protein>